<dbReference type="InterPro" id="IPR014495">
    <property type="entry name" value="UCP018671"/>
</dbReference>
<evidence type="ECO:0000256" key="1">
    <source>
        <dbReference type="SAM" id="Phobius"/>
    </source>
</evidence>
<feature type="domain" description="DUF1616" evidence="2">
    <location>
        <begin position="26"/>
        <end position="305"/>
    </location>
</feature>
<evidence type="ECO:0000313" key="3">
    <source>
        <dbReference type="EMBL" id="GAA5050409.1"/>
    </source>
</evidence>
<feature type="transmembrane region" description="Helical" evidence="1">
    <location>
        <begin position="111"/>
        <end position="131"/>
    </location>
</feature>
<dbReference type="InterPro" id="IPR011674">
    <property type="entry name" value="DUF1616"/>
</dbReference>
<name>A0AAV3UHN5_9EURY</name>
<protein>
    <submittedName>
        <fullName evidence="3">DUF1616 domain-containing protein</fullName>
    </submittedName>
</protein>
<feature type="transmembrane region" description="Helical" evidence="1">
    <location>
        <begin position="7"/>
        <end position="30"/>
    </location>
</feature>
<feature type="transmembrane region" description="Helical" evidence="1">
    <location>
        <begin position="165"/>
        <end position="185"/>
    </location>
</feature>
<dbReference type="AlphaFoldDB" id="A0AAV3UHN5"/>
<keyword evidence="4" id="KW-1185">Reference proteome</keyword>
<organism evidence="3 4">
    <name type="scientific">Haladaptatus pallidirubidus</name>
    <dbReference type="NCBI Taxonomy" id="1008152"/>
    <lineage>
        <taxon>Archaea</taxon>
        <taxon>Methanobacteriati</taxon>
        <taxon>Methanobacteriota</taxon>
        <taxon>Stenosarchaea group</taxon>
        <taxon>Halobacteria</taxon>
        <taxon>Halobacteriales</taxon>
        <taxon>Haladaptataceae</taxon>
        <taxon>Haladaptatus</taxon>
    </lineage>
</organism>
<accession>A0AAV3UHN5</accession>
<dbReference type="PIRSF" id="PIRSF018671">
    <property type="entry name" value="UCP018671"/>
    <property type="match status" value="1"/>
</dbReference>
<reference evidence="3 4" key="1">
    <citation type="journal article" date="2019" name="Int. J. Syst. Evol. Microbiol.">
        <title>The Global Catalogue of Microorganisms (GCM) 10K type strain sequencing project: providing services to taxonomists for standard genome sequencing and annotation.</title>
        <authorList>
            <consortium name="The Broad Institute Genomics Platform"/>
            <consortium name="The Broad Institute Genome Sequencing Center for Infectious Disease"/>
            <person name="Wu L."/>
            <person name="Ma J."/>
        </authorList>
    </citation>
    <scope>NUCLEOTIDE SEQUENCE [LARGE SCALE GENOMIC DNA]</scope>
    <source>
        <strain evidence="3 4">JCM 17504</strain>
    </source>
</reference>
<dbReference type="Pfam" id="PF07760">
    <property type="entry name" value="DUF1616"/>
    <property type="match status" value="1"/>
</dbReference>
<dbReference type="GeneID" id="68616134"/>
<evidence type="ECO:0000259" key="2">
    <source>
        <dbReference type="Pfam" id="PF07760"/>
    </source>
</evidence>
<evidence type="ECO:0000313" key="4">
    <source>
        <dbReference type="Proteomes" id="UP001501729"/>
    </source>
</evidence>
<proteinExistence type="predicted"/>
<keyword evidence="1" id="KW-0472">Membrane</keyword>
<sequence length="307" mass="33202">MSTNSRWWFADLVLVVGLASFSGSIALTGLDGPLRVAFVLPLVLFLPGYAFISAIFPEAGNDDTRKFGSDKSEAIYAVGGPERVGLSVTVSVAIVPLVAAIANFTPWGIRVLPIVIGVLGFTVLSALGAFVRRWRVPANQRYSIGLPKLLFNSVGRHSNGSTTMVNIGIVISLLLVTSSVGFAVLSQPTGQQFTEFYVEGQNINSNTNTFYQSNLGDNGITVNVGNREGEQTQYTVIAVLERVENGSVTEQNRFDQQQVTVQSRQTKQVTLNGNPSLSGDNVRVRLLLYKGDPSGSPYRVIRLWLSS</sequence>
<dbReference type="Proteomes" id="UP001501729">
    <property type="component" value="Unassembled WGS sequence"/>
</dbReference>
<keyword evidence="1" id="KW-1133">Transmembrane helix</keyword>
<comment type="caution">
    <text evidence="3">The sequence shown here is derived from an EMBL/GenBank/DDBJ whole genome shotgun (WGS) entry which is preliminary data.</text>
</comment>
<dbReference type="EMBL" id="BAABKX010000008">
    <property type="protein sequence ID" value="GAA5050409.1"/>
    <property type="molecule type" value="Genomic_DNA"/>
</dbReference>
<feature type="transmembrane region" description="Helical" evidence="1">
    <location>
        <begin position="36"/>
        <end position="56"/>
    </location>
</feature>
<gene>
    <name evidence="3" type="ORF">GCM10025751_24440</name>
</gene>
<feature type="transmembrane region" description="Helical" evidence="1">
    <location>
        <begin position="84"/>
        <end position="105"/>
    </location>
</feature>
<keyword evidence="1" id="KW-0812">Transmembrane</keyword>
<dbReference type="RefSeq" id="WP_227777550.1">
    <property type="nucleotide sequence ID" value="NZ_BAABKX010000008.1"/>
</dbReference>